<proteinExistence type="predicted"/>
<feature type="transmembrane region" description="Helical" evidence="2">
    <location>
        <begin position="95"/>
        <end position="115"/>
    </location>
</feature>
<keyword evidence="2" id="KW-1133">Transmembrane helix</keyword>
<dbReference type="RefSeq" id="WP_392012793.1">
    <property type="nucleotide sequence ID" value="NZ_JBIBSS010000012.1"/>
</dbReference>
<name>A0ABW7BM28_9ACTN</name>
<keyword evidence="2" id="KW-0812">Transmembrane</keyword>
<feature type="region of interest" description="Disordered" evidence="1">
    <location>
        <begin position="1"/>
        <end position="58"/>
    </location>
</feature>
<reference evidence="3 4" key="1">
    <citation type="submission" date="2024-10" db="EMBL/GenBank/DDBJ databases">
        <title>The Natural Products Discovery Center: Release of the First 8490 Sequenced Strains for Exploring Actinobacteria Biosynthetic Diversity.</title>
        <authorList>
            <person name="Kalkreuter E."/>
            <person name="Kautsar S.A."/>
            <person name="Yang D."/>
            <person name="Bader C.D."/>
            <person name="Teijaro C.N."/>
            <person name="Fluegel L."/>
            <person name="Davis C.M."/>
            <person name="Simpson J.R."/>
            <person name="Lauterbach L."/>
            <person name="Steele A.D."/>
            <person name="Gui C."/>
            <person name="Meng S."/>
            <person name="Li G."/>
            <person name="Viehrig K."/>
            <person name="Ye F."/>
            <person name="Su P."/>
            <person name="Kiefer A.F."/>
            <person name="Nichols A."/>
            <person name="Cepeda A.J."/>
            <person name="Yan W."/>
            <person name="Fan B."/>
            <person name="Jiang Y."/>
            <person name="Adhikari A."/>
            <person name="Zheng C.-J."/>
            <person name="Schuster L."/>
            <person name="Cowan T.M."/>
            <person name="Smanski M.J."/>
            <person name="Chevrette M.G."/>
            <person name="De Carvalho L.P.S."/>
            <person name="Shen B."/>
        </authorList>
    </citation>
    <scope>NUCLEOTIDE SEQUENCE [LARGE SCALE GENOMIC DNA]</scope>
    <source>
        <strain evidence="3 4">NPDC048229</strain>
    </source>
</reference>
<feature type="transmembrane region" description="Helical" evidence="2">
    <location>
        <begin position="66"/>
        <end position="89"/>
    </location>
</feature>
<evidence type="ECO:0000256" key="2">
    <source>
        <dbReference type="SAM" id="Phobius"/>
    </source>
</evidence>
<feature type="transmembrane region" description="Helical" evidence="2">
    <location>
        <begin position="122"/>
        <end position="145"/>
    </location>
</feature>
<accession>A0ABW7BM28</accession>
<dbReference type="EMBL" id="JBICZW010000003">
    <property type="protein sequence ID" value="MFG3188554.1"/>
    <property type="molecule type" value="Genomic_DNA"/>
</dbReference>
<keyword evidence="4" id="KW-1185">Reference proteome</keyword>
<evidence type="ECO:0000313" key="4">
    <source>
        <dbReference type="Proteomes" id="UP001604282"/>
    </source>
</evidence>
<feature type="transmembrane region" description="Helical" evidence="2">
    <location>
        <begin position="173"/>
        <end position="190"/>
    </location>
</feature>
<evidence type="ECO:0000256" key="1">
    <source>
        <dbReference type="SAM" id="MobiDB-lite"/>
    </source>
</evidence>
<sequence>MSQPVPPPGNPFAQDAAAQQPAGQNPYAQNPAGQAPAGQNPYGQAPDGQNPFGAYPPAPEPRRANVGLGIVAAVVAALVTAGIYGAVMGGIEREIGWAAIGVGFVIGLAAGKVGGSNPVLPVVSAVLSLGAVYVGQLVGIAIVVAKELNVSATDIVFQEFGLLTQAWSEGKDAMTFLFLAIAAFAAFSGAKKAAA</sequence>
<feature type="compositionally biased region" description="Pro residues" evidence="1">
    <location>
        <begin position="1"/>
        <end position="10"/>
    </location>
</feature>
<evidence type="ECO:0008006" key="5">
    <source>
        <dbReference type="Google" id="ProtNLM"/>
    </source>
</evidence>
<organism evidence="3 4">
    <name type="scientific">Streptomyces omiyaensis</name>
    <dbReference type="NCBI Taxonomy" id="68247"/>
    <lineage>
        <taxon>Bacteria</taxon>
        <taxon>Bacillati</taxon>
        <taxon>Actinomycetota</taxon>
        <taxon>Actinomycetes</taxon>
        <taxon>Kitasatosporales</taxon>
        <taxon>Streptomycetaceae</taxon>
        <taxon>Streptomyces</taxon>
    </lineage>
</organism>
<comment type="caution">
    <text evidence="3">The sequence shown here is derived from an EMBL/GenBank/DDBJ whole genome shotgun (WGS) entry which is preliminary data.</text>
</comment>
<evidence type="ECO:0000313" key="3">
    <source>
        <dbReference type="EMBL" id="MFG3188554.1"/>
    </source>
</evidence>
<keyword evidence="2" id="KW-0472">Membrane</keyword>
<protein>
    <recommendedName>
        <fullName evidence="5">Integral membrane protein</fullName>
    </recommendedName>
</protein>
<gene>
    <name evidence="3" type="ORF">ACGFYS_06410</name>
</gene>
<dbReference type="Proteomes" id="UP001604282">
    <property type="component" value="Unassembled WGS sequence"/>
</dbReference>
<feature type="compositionally biased region" description="Low complexity" evidence="1">
    <location>
        <begin position="11"/>
        <end position="46"/>
    </location>
</feature>